<evidence type="ECO:0000256" key="1">
    <source>
        <dbReference type="ARBA" id="ARBA00004442"/>
    </source>
</evidence>
<dbReference type="Gene3D" id="2.40.160.20">
    <property type="match status" value="1"/>
</dbReference>
<reference evidence="3 4" key="1">
    <citation type="submission" date="2023-03" db="EMBL/GenBank/DDBJ databases">
        <title>Diaphorobacter basophil sp. nov., isolated from a sewage-treatment plant.</title>
        <authorList>
            <person name="Yang K."/>
        </authorList>
    </citation>
    <scope>NUCLEOTIDE SEQUENCE [LARGE SCALE GENOMIC DNA]</scope>
    <source>
        <strain evidence="3 4">Y-1</strain>
    </source>
</reference>
<dbReference type="PANTHER" id="PTHR36920">
    <property type="match status" value="1"/>
</dbReference>
<sequence length="231" mass="24784">MQRKISSTLIGVALLALCGTASAQWSVRGGLTHIAPHSTATDAVGPMLPGPPSGISIDVKNKATAFLSLAYGLNPNMELELALGYPPTHDVTARIAGNLPPHIAAFNGQKLAEVRQIAPTLFLNYKFGDASSQWRPFVGLGLNYTNFDKRKSTQANNALNGGPTDIRLTDSWGLAGQVGLSYRIDERWSVTGALATARVKSRLTTTTAGVQRNIDIRFHPVVFTVHLGYTF</sequence>
<evidence type="ECO:0000313" key="3">
    <source>
        <dbReference type="EMBL" id="WOO31604.1"/>
    </source>
</evidence>
<dbReference type="SUPFAM" id="SSF56925">
    <property type="entry name" value="OMPA-like"/>
    <property type="match status" value="1"/>
</dbReference>
<organism evidence="3 4">
    <name type="scientific">Diaphorobacter limosus</name>
    <dbReference type="NCBI Taxonomy" id="3036128"/>
    <lineage>
        <taxon>Bacteria</taxon>
        <taxon>Pseudomonadati</taxon>
        <taxon>Pseudomonadota</taxon>
        <taxon>Betaproteobacteria</taxon>
        <taxon>Burkholderiales</taxon>
        <taxon>Comamonadaceae</taxon>
        <taxon>Diaphorobacter</taxon>
    </lineage>
</organism>
<gene>
    <name evidence="3" type="ORF">P4826_14460</name>
</gene>
<keyword evidence="4" id="KW-1185">Reference proteome</keyword>
<dbReference type="EMBL" id="CP136921">
    <property type="protein sequence ID" value="WOO31604.1"/>
    <property type="molecule type" value="Genomic_DNA"/>
</dbReference>
<keyword evidence="2" id="KW-0732">Signal</keyword>
<dbReference type="InterPro" id="IPR005618">
    <property type="entry name" value="OMPW"/>
</dbReference>
<feature type="signal peptide" evidence="2">
    <location>
        <begin position="1"/>
        <end position="23"/>
    </location>
</feature>
<feature type="chain" id="PRO_5045584671" evidence="2">
    <location>
        <begin position="24"/>
        <end position="231"/>
    </location>
</feature>
<evidence type="ECO:0000256" key="2">
    <source>
        <dbReference type="SAM" id="SignalP"/>
    </source>
</evidence>
<protein>
    <submittedName>
        <fullName evidence="3">OmpW family outer membrane protein</fullName>
    </submittedName>
</protein>
<evidence type="ECO:0000313" key="4">
    <source>
        <dbReference type="Proteomes" id="UP001303211"/>
    </source>
</evidence>
<dbReference type="InterPro" id="IPR011250">
    <property type="entry name" value="OMP/PagP_B-barrel"/>
</dbReference>
<comment type="subcellular location">
    <subcellularLocation>
        <location evidence="1">Cell outer membrane</location>
    </subcellularLocation>
</comment>
<dbReference type="Pfam" id="PF03922">
    <property type="entry name" value="OmpW"/>
    <property type="match status" value="1"/>
</dbReference>
<accession>A0ABZ0J030</accession>
<dbReference type="Proteomes" id="UP001303211">
    <property type="component" value="Chromosome"/>
</dbReference>
<dbReference type="RefSeq" id="WP_317701083.1">
    <property type="nucleotide sequence ID" value="NZ_CP136921.1"/>
</dbReference>
<proteinExistence type="predicted"/>
<dbReference type="PANTHER" id="PTHR36920:SF1">
    <property type="entry name" value="OUTER MEMBRANE PROTEIN W"/>
    <property type="match status" value="1"/>
</dbReference>
<name>A0ABZ0J030_9BURK</name>